<dbReference type="AlphaFoldDB" id="A0A8X6YDK0"/>
<accession>A0A8X6YDK0</accession>
<keyword evidence="2" id="KW-1185">Reference proteome</keyword>
<evidence type="ECO:0000313" key="2">
    <source>
        <dbReference type="Proteomes" id="UP000886998"/>
    </source>
</evidence>
<organism evidence="1 2">
    <name type="scientific">Trichonephila inaurata madagascariensis</name>
    <dbReference type="NCBI Taxonomy" id="2747483"/>
    <lineage>
        <taxon>Eukaryota</taxon>
        <taxon>Metazoa</taxon>
        <taxon>Ecdysozoa</taxon>
        <taxon>Arthropoda</taxon>
        <taxon>Chelicerata</taxon>
        <taxon>Arachnida</taxon>
        <taxon>Araneae</taxon>
        <taxon>Araneomorphae</taxon>
        <taxon>Entelegynae</taxon>
        <taxon>Araneoidea</taxon>
        <taxon>Nephilidae</taxon>
        <taxon>Trichonephila</taxon>
        <taxon>Trichonephila inaurata</taxon>
    </lineage>
</organism>
<sequence length="142" mass="16110">MEPKSSPTLNVNNECFQSKQIISYVETFENERREFVGHSKGHTTVLLSTALVYCQNNHEEVFPLRALLDCGSQKMGHIEEVVVDEDSAAVYYLPHHAVYSDERKRNPLREVFNASPITSGESLISSQLNGGVIQRDLFSQFY</sequence>
<comment type="caution">
    <text evidence="1">The sequence shown here is derived from an EMBL/GenBank/DDBJ whole genome shotgun (WGS) entry which is preliminary data.</text>
</comment>
<evidence type="ECO:0000313" key="1">
    <source>
        <dbReference type="EMBL" id="GFY68683.1"/>
    </source>
</evidence>
<gene>
    <name evidence="1" type="ORF">TNIN_196981</name>
</gene>
<dbReference type="EMBL" id="BMAV01017201">
    <property type="protein sequence ID" value="GFY68683.1"/>
    <property type="molecule type" value="Genomic_DNA"/>
</dbReference>
<dbReference type="Proteomes" id="UP000886998">
    <property type="component" value="Unassembled WGS sequence"/>
</dbReference>
<proteinExistence type="predicted"/>
<name>A0A8X6YDK0_9ARAC</name>
<reference evidence="1" key="1">
    <citation type="submission" date="2020-08" db="EMBL/GenBank/DDBJ databases">
        <title>Multicomponent nature underlies the extraordinary mechanical properties of spider dragline silk.</title>
        <authorList>
            <person name="Kono N."/>
            <person name="Nakamura H."/>
            <person name="Mori M."/>
            <person name="Yoshida Y."/>
            <person name="Ohtoshi R."/>
            <person name="Malay A.D."/>
            <person name="Moran D.A.P."/>
            <person name="Tomita M."/>
            <person name="Numata K."/>
            <person name="Arakawa K."/>
        </authorList>
    </citation>
    <scope>NUCLEOTIDE SEQUENCE</scope>
</reference>
<protein>
    <submittedName>
        <fullName evidence="1">Uncharacterized protein</fullName>
    </submittedName>
</protein>
<dbReference type="OrthoDB" id="7444419at2759"/>